<evidence type="ECO:0000313" key="1">
    <source>
        <dbReference type="EMBL" id="UOE25018.1"/>
    </source>
</evidence>
<dbReference type="RefSeq" id="WP_243567929.1">
    <property type="nucleotide sequence ID" value="NZ_BAAARD010000008.1"/>
</dbReference>
<dbReference type="Gene3D" id="3.40.50.12580">
    <property type="match status" value="1"/>
</dbReference>
<dbReference type="Pfam" id="PF04464">
    <property type="entry name" value="Glyphos_transf"/>
    <property type="match status" value="1"/>
</dbReference>
<reference evidence="1 2" key="1">
    <citation type="submission" date="2022-03" db="EMBL/GenBank/DDBJ databases">
        <title>Agromyces sp. isolated from the gut of P. brevitarsis seulensis larvae.</title>
        <authorList>
            <person name="Won M."/>
            <person name="Kwon S.-W."/>
        </authorList>
    </citation>
    <scope>NUCLEOTIDE SEQUENCE [LARGE SCALE GENOMIC DNA]</scope>
    <source>
        <strain evidence="1 2">KACC 16215</strain>
    </source>
</reference>
<organism evidence="1 2">
    <name type="scientific">Agromyces soli</name>
    <dbReference type="NCBI Taxonomy" id="659012"/>
    <lineage>
        <taxon>Bacteria</taxon>
        <taxon>Bacillati</taxon>
        <taxon>Actinomycetota</taxon>
        <taxon>Actinomycetes</taxon>
        <taxon>Micrococcales</taxon>
        <taxon>Microbacteriaceae</taxon>
        <taxon>Agromyces</taxon>
    </lineage>
</organism>
<keyword evidence="2" id="KW-1185">Reference proteome</keyword>
<evidence type="ECO:0000313" key="2">
    <source>
        <dbReference type="Proteomes" id="UP000831304"/>
    </source>
</evidence>
<dbReference type="Proteomes" id="UP000831304">
    <property type="component" value="Chromosome"/>
</dbReference>
<sequence length="442" mass="49019">MGLKTDARRAVKLAKNIIASRRSQRALGTALAEAAPLEPGRYRIGVYFADGKVNLYQLRQWYKPLAELAKTYPVVILSRASGAALALLDESPVPVAYVRRVADLEQLIHDQQLQLIFYVNQNAKNFQMMRYGRRWHVFINHGESDKMYMTTNQFKAYDYALIAGDAARARLGKVLWDYDFDKRAIPIGRPQADHYHDGRELPYPEDGREVVLYAPTWEGDRAAAAYGSIASHGVALVTALLATGRHRVIYRPHPRSGVLDHEYAAANRAIIDAIGAANQADPTAMHVYDDGRELGWQLAAADLAVVDISAMVYDRLATGKPLLITRPLAPEAEIDTGGYLSACEWLVAEPGTPLAQAGAAMLARVDEVAHDQDALDRLGHWVERYFGDTTPGAATARFHGAVDHLMAEWERFATEHLDDEVIDEHDVEGERAESRADEDAHG</sequence>
<proteinExistence type="predicted"/>
<name>A0ABY4API5_9MICO</name>
<accession>A0ABY4API5</accession>
<dbReference type="InterPro" id="IPR007554">
    <property type="entry name" value="Glycerophosphate_synth"/>
</dbReference>
<gene>
    <name evidence="1" type="ORF">MTP13_11710</name>
</gene>
<dbReference type="InterPro" id="IPR043148">
    <property type="entry name" value="TagF_C"/>
</dbReference>
<protein>
    <submittedName>
        <fullName evidence="1">CDP-glycerol glycerophosphotransferase family protein</fullName>
    </submittedName>
</protein>
<dbReference type="EMBL" id="CP094533">
    <property type="protein sequence ID" value="UOE25018.1"/>
    <property type="molecule type" value="Genomic_DNA"/>
</dbReference>